<dbReference type="Gene3D" id="3.30.590.10">
    <property type="entry name" value="Glutamine synthetase/guanido kinase, catalytic domain"/>
    <property type="match status" value="1"/>
</dbReference>
<reference evidence="11" key="2">
    <citation type="submission" date="2025-09" db="UniProtKB">
        <authorList>
            <consortium name="Ensembl"/>
        </authorList>
    </citation>
    <scope>IDENTIFICATION</scope>
</reference>
<reference evidence="11" key="1">
    <citation type="submission" date="2025-08" db="UniProtKB">
        <authorList>
            <consortium name="Ensembl"/>
        </authorList>
    </citation>
    <scope>IDENTIFICATION</scope>
</reference>
<evidence type="ECO:0000256" key="4">
    <source>
        <dbReference type="ARBA" id="ARBA00039404"/>
    </source>
</evidence>
<dbReference type="GO" id="GO:0005737">
    <property type="term" value="C:cytoplasm"/>
    <property type="evidence" value="ECO:0007669"/>
    <property type="project" value="TreeGrafter"/>
</dbReference>
<evidence type="ECO:0000256" key="1">
    <source>
        <dbReference type="ARBA" id="ARBA00009897"/>
    </source>
</evidence>
<feature type="compositionally biased region" description="Basic and acidic residues" evidence="8">
    <location>
        <begin position="100"/>
        <end position="132"/>
    </location>
</feature>
<dbReference type="GeneTree" id="ENSGT00390000013639"/>
<protein>
    <recommendedName>
        <fullName evidence="4">Lengsin</fullName>
    </recommendedName>
    <alternativeName>
        <fullName evidence="5">Glutamate-ammonia ligase domain-containing protein 1</fullName>
    </alternativeName>
</protein>
<dbReference type="InterPro" id="IPR008146">
    <property type="entry name" value="Gln_synth_cat_dom"/>
</dbReference>
<evidence type="ECO:0000256" key="3">
    <source>
        <dbReference type="ARBA" id="ARBA00038790"/>
    </source>
</evidence>
<dbReference type="Proteomes" id="UP000594220">
    <property type="component" value="Unplaced"/>
</dbReference>
<sequence>MLTFPFDFTKTFSFHIRNTAGHDNDEVDGGNICGLRMKKGVRVTKTSNLPLGREKVEVSYSADPTFSYNSSLQRTTGPAELQMDLPCQKPCCFPQMPEHNQGRNDSTLKEDNSEKNLSEETQEACKDDKAGRVMMEREKKYKEVEASNKEHHQPLVTEPRCKDKVSCSETAGRDVPCGPTKISSNENKCGRKEEENDKISVTMSNFTVQEKDTEEFFAPGPAVSMHTPQEQKNWLSESLLLSSRAKYSSKSNGSSLHPPLLNLGEKTVDKQDRSFETSFPLFGEEIQTPQRIHNQGAGKTSNPLFFLSSAGSDQQQSEGSEMEHRFVRQPTAHKSASSPPEIKFNTSPGQTEPSRDPDISSPGNQTPLHLVSQLEHIKQQMARDSIQFIRFEATDLHGVSRSKSIPSRFFHEKATHGVSMPRGYLELTLNPKDNEVGYISSTSFHRDIILSPDLSTFRVLPWTEQTARVICDPFTVLGKPVSTSPRYIAKQQLSQLQDYSFSLYSAFTYEFCIYGIAEVINSKTISFPAATLLNNQDQTFVQELIEGMYYIGVNIESFSSSTGPGQMEISFHPEFGIEAADSAFAFRTGIKEVAKKYNYIASFFSEIGFYNSGILAHSLWDVSGQKNYFSGSFGTRELSDIGKYWLAGLLLHSAALSCLMAPAVSCRKRYSKYSKDSKETVNAKWAYNDNSGSFNIKCHGGKGIQIENKLGSATANPYLVLAATIAAGLDGIKRKLSIQDVSEEKQNTSHLKALAIPLKLEDALAALEEDLCIREALGDTFIRYFVTMKRYELETEEIDAERKKYLEYFI</sequence>
<feature type="compositionally biased region" description="Polar residues" evidence="8">
    <location>
        <begin position="332"/>
        <end position="352"/>
    </location>
</feature>
<dbReference type="PROSITE" id="PS51987">
    <property type="entry name" value="GS_CATALYTIC"/>
    <property type="match status" value="1"/>
</dbReference>
<dbReference type="FunFam" id="3.10.20.70:FF:000007">
    <property type="entry name" value="LOW QUALITY PROTEIN: lengsin"/>
    <property type="match status" value="1"/>
</dbReference>
<comment type="function">
    <text evidence="2">May act as a component of the cytoskeleton or as a chaperone for the reorganization of intermediate filament proteins during terminal differentiation in the lens. Does not seem to have enzymatic activity.</text>
</comment>
<evidence type="ECO:0000256" key="5">
    <source>
        <dbReference type="ARBA" id="ARBA00042675"/>
    </source>
</evidence>
<dbReference type="PANTHER" id="PTHR43407">
    <property type="entry name" value="GLUTAMINE SYNTHETASE"/>
    <property type="match status" value="1"/>
</dbReference>
<name>A0A7M4F2B1_CROPO</name>
<feature type="region of interest" description="Disordered" evidence="8">
    <location>
        <begin position="293"/>
        <end position="366"/>
    </location>
</feature>
<gene>
    <name evidence="11" type="primary">LGSN</name>
</gene>
<dbReference type="OMA" id="YCWLQNT"/>
<evidence type="ECO:0000256" key="7">
    <source>
        <dbReference type="RuleBase" id="RU000384"/>
    </source>
</evidence>
<comment type="similarity">
    <text evidence="1 6 7">Belongs to the glutamine synthetase family.</text>
</comment>
<dbReference type="Ensembl" id="ENSCPRT00005021097.1">
    <property type="protein sequence ID" value="ENSCPRP00005018029.1"/>
    <property type="gene ID" value="ENSCPRG00005012555.1"/>
</dbReference>
<evidence type="ECO:0000256" key="8">
    <source>
        <dbReference type="SAM" id="MobiDB-lite"/>
    </source>
</evidence>
<dbReference type="Gene3D" id="3.10.20.70">
    <property type="entry name" value="Glutamine synthetase, N-terminal domain"/>
    <property type="match status" value="1"/>
</dbReference>
<dbReference type="FunFam" id="3.30.590.10:FF:000009">
    <property type="entry name" value="Lengsin, lens protein with glutamine synthetase domain"/>
    <property type="match status" value="1"/>
</dbReference>
<feature type="domain" description="GS catalytic" evidence="10">
    <location>
        <begin position="485"/>
        <end position="810"/>
    </location>
</feature>
<dbReference type="PANTHER" id="PTHR43407:SF1">
    <property type="entry name" value="LENGSIN"/>
    <property type="match status" value="1"/>
</dbReference>
<dbReference type="PROSITE" id="PS51986">
    <property type="entry name" value="GS_BETA_GRASP"/>
    <property type="match status" value="1"/>
</dbReference>
<dbReference type="GO" id="GO:0006542">
    <property type="term" value="P:glutamine biosynthetic process"/>
    <property type="evidence" value="ECO:0007669"/>
    <property type="project" value="InterPro"/>
</dbReference>
<dbReference type="GO" id="GO:0005886">
    <property type="term" value="C:plasma membrane"/>
    <property type="evidence" value="ECO:0007669"/>
    <property type="project" value="Ensembl"/>
</dbReference>
<evidence type="ECO:0000256" key="6">
    <source>
        <dbReference type="PROSITE-ProRule" id="PRU01330"/>
    </source>
</evidence>
<evidence type="ECO:0000256" key="2">
    <source>
        <dbReference type="ARBA" id="ARBA00037583"/>
    </source>
</evidence>
<accession>A0A7M4F2B1</accession>
<evidence type="ECO:0000313" key="12">
    <source>
        <dbReference type="Proteomes" id="UP000594220"/>
    </source>
</evidence>
<feature type="compositionally biased region" description="Polar residues" evidence="8">
    <location>
        <begin position="293"/>
        <end position="319"/>
    </location>
</feature>
<dbReference type="InterPro" id="IPR008147">
    <property type="entry name" value="Gln_synt_N"/>
</dbReference>
<dbReference type="InterPro" id="IPR014746">
    <property type="entry name" value="Gln_synth/guanido_kin_cat_dom"/>
</dbReference>
<comment type="subunit">
    <text evidence="3">Dodecamer. Interacts with BFSP2 and VIM.</text>
</comment>
<feature type="domain" description="GS beta-grasp" evidence="9">
    <location>
        <begin position="384"/>
        <end position="478"/>
    </location>
</feature>
<evidence type="ECO:0000259" key="9">
    <source>
        <dbReference type="PROSITE" id="PS51986"/>
    </source>
</evidence>
<organism evidence="11 12">
    <name type="scientific">Crocodylus porosus</name>
    <name type="common">Saltwater crocodile</name>
    <name type="synonym">Estuarine crocodile</name>
    <dbReference type="NCBI Taxonomy" id="8502"/>
    <lineage>
        <taxon>Eukaryota</taxon>
        <taxon>Metazoa</taxon>
        <taxon>Chordata</taxon>
        <taxon>Craniata</taxon>
        <taxon>Vertebrata</taxon>
        <taxon>Euteleostomi</taxon>
        <taxon>Archelosauria</taxon>
        <taxon>Archosauria</taxon>
        <taxon>Crocodylia</taxon>
        <taxon>Longirostres</taxon>
        <taxon>Crocodylidae</taxon>
        <taxon>Crocodylus</taxon>
    </lineage>
</organism>
<feature type="region of interest" description="Disordered" evidence="8">
    <location>
        <begin position="96"/>
        <end position="132"/>
    </location>
</feature>
<dbReference type="InterPro" id="IPR036651">
    <property type="entry name" value="Gln_synt_N_sf"/>
</dbReference>
<evidence type="ECO:0000313" key="11">
    <source>
        <dbReference type="Ensembl" id="ENSCPRP00005018029.1"/>
    </source>
</evidence>
<dbReference type="SUPFAM" id="SSF55931">
    <property type="entry name" value="Glutamine synthetase/guanido kinase"/>
    <property type="match status" value="1"/>
</dbReference>
<dbReference type="SMART" id="SM01230">
    <property type="entry name" value="Gln-synt_C"/>
    <property type="match status" value="1"/>
</dbReference>
<dbReference type="GO" id="GO:0004356">
    <property type="term" value="F:glutamine synthetase activity"/>
    <property type="evidence" value="ECO:0007669"/>
    <property type="project" value="InterPro"/>
</dbReference>
<keyword evidence="12" id="KW-1185">Reference proteome</keyword>
<proteinExistence type="inferred from homology"/>
<dbReference type="SUPFAM" id="SSF54368">
    <property type="entry name" value="Glutamine synthetase, N-terminal domain"/>
    <property type="match status" value="1"/>
</dbReference>
<dbReference type="AlphaFoldDB" id="A0A7M4F2B1"/>
<dbReference type="Pfam" id="PF00120">
    <property type="entry name" value="Gln-synt_C"/>
    <property type="match status" value="1"/>
</dbReference>
<evidence type="ECO:0000259" key="10">
    <source>
        <dbReference type="PROSITE" id="PS51987"/>
    </source>
</evidence>